<dbReference type="EMBL" id="UFSW01000001">
    <property type="protein sequence ID" value="SUU96972.1"/>
    <property type="molecule type" value="Genomic_DNA"/>
</dbReference>
<dbReference type="RefSeq" id="WP_017805851.1">
    <property type="nucleotide sequence ID" value="NZ_JBANLW010000123.1"/>
</dbReference>
<dbReference type="EMBL" id="UGHK01000002">
    <property type="protein sequence ID" value="STO71225.1"/>
    <property type="molecule type" value="Genomic_DNA"/>
</dbReference>
<dbReference type="EMBL" id="UFSW01000001">
    <property type="protein sequence ID" value="SUU97652.1"/>
    <property type="molecule type" value="Genomic_DNA"/>
</dbReference>
<proteinExistence type="predicted"/>
<keyword evidence="1" id="KW-1133">Transmembrane helix</keyword>
<dbReference type="PROSITE" id="PS51257">
    <property type="entry name" value="PROKAR_LIPOPROTEIN"/>
    <property type="match status" value="1"/>
</dbReference>
<evidence type="ECO:0000313" key="5">
    <source>
        <dbReference type="EMBL" id="SUU97652.1"/>
    </source>
</evidence>
<keyword evidence="1" id="KW-0472">Membrane</keyword>
<accession>A0A377I7D3</accession>
<evidence type="ECO:0000313" key="6">
    <source>
        <dbReference type="Proteomes" id="UP000254465"/>
    </source>
</evidence>
<organism evidence="2 6">
    <name type="scientific">Avibacterium paragallinarum</name>
    <name type="common">Haemophilus gallinarum</name>
    <dbReference type="NCBI Taxonomy" id="728"/>
    <lineage>
        <taxon>Bacteria</taxon>
        <taxon>Pseudomonadati</taxon>
        <taxon>Pseudomonadota</taxon>
        <taxon>Gammaproteobacteria</taxon>
        <taxon>Pasteurellales</taxon>
        <taxon>Pasteurellaceae</taxon>
        <taxon>Avibacterium</taxon>
    </lineage>
</organism>
<gene>
    <name evidence="4" type="ORF">NCTC10926_00329</name>
    <name evidence="5" type="ORF">NCTC10926_01049</name>
    <name evidence="2" type="ORF">NCTC11296_01121</name>
    <name evidence="3" type="ORF">NCTC11296_02024</name>
</gene>
<evidence type="ECO:0000313" key="3">
    <source>
        <dbReference type="EMBL" id="STO72104.1"/>
    </source>
</evidence>
<keyword evidence="1" id="KW-0812">Transmembrane</keyword>
<name>A0A377I7D3_AVIPA</name>
<evidence type="ECO:0000313" key="4">
    <source>
        <dbReference type="EMBL" id="SUU96972.1"/>
    </source>
</evidence>
<dbReference type="Proteomes" id="UP000254620">
    <property type="component" value="Unassembled WGS sequence"/>
</dbReference>
<feature type="transmembrane region" description="Helical" evidence="1">
    <location>
        <begin position="34"/>
        <end position="52"/>
    </location>
</feature>
<feature type="transmembrane region" description="Helical" evidence="1">
    <location>
        <begin position="12"/>
        <end position="28"/>
    </location>
</feature>
<evidence type="ECO:0000313" key="2">
    <source>
        <dbReference type="EMBL" id="STO71225.1"/>
    </source>
</evidence>
<evidence type="ECO:0000313" key="7">
    <source>
        <dbReference type="Proteomes" id="UP000254620"/>
    </source>
</evidence>
<evidence type="ECO:0000256" key="1">
    <source>
        <dbReference type="SAM" id="Phobius"/>
    </source>
</evidence>
<dbReference type="Proteomes" id="UP000254465">
    <property type="component" value="Unassembled WGS sequence"/>
</dbReference>
<reference evidence="6 7" key="1">
    <citation type="submission" date="2018-06" db="EMBL/GenBank/DDBJ databases">
        <authorList>
            <consortium name="Pathogen Informatics"/>
            <person name="Doyle S."/>
        </authorList>
    </citation>
    <scope>NUCLEOTIDE SEQUENCE [LARGE SCALE GENOMIC DNA]</scope>
    <source>
        <strain evidence="4 7">NCTC10926</strain>
        <strain evidence="2 6">NCTC11296</strain>
    </source>
</reference>
<protein>
    <submittedName>
        <fullName evidence="2">Uncharacterized protein</fullName>
    </submittedName>
</protein>
<dbReference type="EMBL" id="UGHK01000002">
    <property type="protein sequence ID" value="STO72104.1"/>
    <property type="molecule type" value="Genomic_DNA"/>
</dbReference>
<sequence>MRAKLASFFGKMAFLAFAILAACIAFLPYVGVKITYVCLPVGVISGLLWYWFSEKEE</sequence>
<dbReference type="AlphaFoldDB" id="A0A377I7D3"/>